<keyword evidence="1" id="KW-0472">Membrane</keyword>
<name>A0A2H4U780_METSM</name>
<dbReference type="AlphaFoldDB" id="A0A2H4U780"/>
<dbReference type="RefSeq" id="WP_004035487.1">
    <property type="nucleotide sequence ID" value="NZ_AP025586.1"/>
</dbReference>
<organism evidence="2 3">
    <name type="scientific">Methanobrevibacter smithii</name>
    <dbReference type="NCBI Taxonomy" id="2173"/>
    <lineage>
        <taxon>Archaea</taxon>
        <taxon>Methanobacteriati</taxon>
        <taxon>Methanobacteriota</taxon>
        <taxon>Methanomada group</taxon>
        <taxon>Methanobacteria</taxon>
        <taxon>Methanobacteriales</taxon>
        <taxon>Methanobacteriaceae</taxon>
        <taxon>Methanobrevibacter</taxon>
    </lineage>
</organism>
<dbReference type="GeneID" id="71695586"/>
<evidence type="ECO:0000256" key="1">
    <source>
        <dbReference type="SAM" id="Phobius"/>
    </source>
</evidence>
<evidence type="ECO:0000313" key="2">
    <source>
        <dbReference type="EMBL" id="ATZ59981.1"/>
    </source>
</evidence>
<proteinExistence type="predicted"/>
<accession>A0A2H4U780</accession>
<feature type="transmembrane region" description="Helical" evidence="1">
    <location>
        <begin position="36"/>
        <end position="55"/>
    </location>
</feature>
<dbReference type="EMBL" id="CP017803">
    <property type="protein sequence ID" value="ATZ59981.1"/>
    <property type="molecule type" value="Genomic_DNA"/>
</dbReference>
<feature type="transmembrane region" description="Helical" evidence="1">
    <location>
        <begin position="12"/>
        <end position="30"/>
    </location>
</feature>
<keyword evidence="1" id="KW-0812">Transmembrane</keyword>
<gene>
    <name evidence="2" type="ORF">BK798_05860</name>
</gene>
<protein>
    <submittedName>
        <fullName evidence="2">Uncharacterized protein</fullName>
    </submittedName>
</protein>
<dbReference type="InterPro" id="IPR043941">
    <property type="entry name" value="EMC6-arch"/>
</dbReference>
<reference evidence="2 3" key="1">
    <citation type="submission" date="2016-10" db="EMBL/GenBank/DDBJ databases">
        <authorList>
            <person name="Varghese N."/>
        </authorList>
    </citation>
    <scope>NUCLEOTIDE SEQUENCE [LARGE SCALE GENOMIC DNA]</scope>
    <source>
        <strain evidence="2 3">KB11</strain>
    </source>
</reference>
<keyword evidence="1" id="KW-1133">Transmembrane helix</keyword>
<dbReference type="Proteomes" id="UP000232133">
    <property type="component" value="Chromosome"/>
</dbReference>
<evidence type="ECO:0000313" key="3">
    <source>
        <dbReference type="Proteomes" id="UP000232133"/>
    </source>
</evidence>
<sequence length="90" mass="10056">MDTTIKITSLHLVVGIITGIISTGFTLSWFGIKNDVFATALAFIILYFVGQLAQKQFGDEISGFSQWLWDGIMPFLVGWVMTYTLLVAYL</sequence>
<dbReference type="Pfam" id="PF19094">
    <property type="entry name" value="EMC6_arch"/>
    <property type="match status" value="1"/>
</dbReference>
<feature type="transmembrane region" description="Helical" evidence="1">
    <location>
        <begin position="67"/>
        <end position="89"/>
    </location>
</feature>